<organism evidence="2">
    <name type="scientific">Sipha flava</name>
    <name type="common">yellow sugarcane aphid</name>
    <dbReference type="NCBI Taxonomy" id="143950"/>
    <lineage>
        <taxon>Eukaryota</taxon>
        <taxon>Metazoa</taxon>
        <taxon>Ecdysozoa</taxon>
        <taxon>Arthropoda</taxon>
        <taxon>Hexapoda</taxon>
        <taxon>Insecta</taxon>
        <taxon>Pterygota</taxon>
        <taxon>Neoptera</taxon>
        <taxon>Paraneoptera</taxon>
        <taxon>Hemiptera</taxon>
        <taxon>Sternorrhyncha</taxon>
        <taxon>Aphidomorpha</taxon>
        <taxon>Aphidoidea</taxon>
        <taxon>Aphididae</taxon>
        <taxon>Sipha</taxon>
    </lineage>
</organism>
<protein>
    <submittedName>
        <fullName evidence="2">Uncharacterized protein</fullName>
    </submittedName>
</protein>
<keyword evidence="1" id="KW-0812">Transmembrane</keyword>
<feature type="transmembrane region" description="Helical" evidence="1">
    <location>
        <begin position="88"/>
        <end position="106"/>
    </location>
</feature>
<keyword evidence="1" id="KW-0472">Membrane</keyword>
<proteinExistence type="predicted"/>
<evidence type="ECO:0000313" key="2">
    <source>
        <dbReference type="EMBL" id="MBY74351.1"/>
    </source>
</evidence>
<gene>
    <name evidence="2" type="ORF">g.113179</name>
</gene>
<dbReference type="EMBL" id="GGMS01005148">
    <property type="protein sequence ID" value="MBY74351.1"/>
    <property type="molecule type" value="Transcribed_RNA"/>
</dbReference>
<dbReference type="AlphaFoldDB" id="A0A2S2Q9P4"/>
<evidence type="ECO:0000256" key="1">
    <source>
        <dbReference type="SAM" id="Phobius"/>
    </source>
</evidence>
<sequence>MDKIVGYDNATCCVNDDNGTRKPSMEMERVVDCRLPTAKCCGTTNDNKHSSSGNKFANAQGTNALPNACLPKCPAVKTSPWDPLKTRIALFLTVAIVIWLLIGVTVQNI</sequence>
<name>A0A2S2Q9P4_9HEMI</name>
<keyword evidence="1" id="KW-1133">Transmembrane helix</keyword>
<accession>A0A2S2Q9P4</accession>
<reference evidence="2" key="1">
    <citation type="submission" date="2018-04" db="EMBL/GenBank/DDBJ databases">
        <title>Transcriptome assembly of Sipha flava.</title>
        <authorList>
            <person name="Scully E.D."/>
            <person name="Geib S.M."/>
            <person name="Palmer N.A."/>
            <person name="Koch K."/>
            <person name="Bradshaw J."/>
            <person name="Heng-Moss T."/>
            <person name="Sarath G."/>
        </authorList>
    </citation>
    <scope>NUCLEOTIDE SEQUENCE</scope>
</reference>